<evidence type="ECO:0000313" key="2">
    <source>
        <dbReference type="Proteomes" id="UP001589734"/>
    </source>
</evidence>
<accession>A0ABV6BVP3</accession>
<reference evidence="1 2" key="1">
    <citation type="submission" date="2024-09" db="EMBL/GenBank/DDBJ databases">
        <authorList>
            <person name="Sun Q."/>
            <person name="Mori K."/>
        </authorList>
    </citation>
    <scope>NUCLEOTIDE SEQUENCE [LARGE SCALE GENOMIC DNA]</scope>
    <source>
        <strain evidence="1 2">CGMCC 1.12926</strain>
    </source>
</reference>
<proteinExistence type="predicted"/>
<protein>
    <submittedName>
        <fullName evidence="1">Uncharacterized protein</fullName>
    </submittedName>
</protein>
<organism evidence="1 2">
    <name type="scientific">Flavobacterium procerum</name>
    <dbReference type="NCBI Taxonomy" id="1455569"/>
    <lineage>
        <taxon>Bacteria</taxon>
        <taxon>Pseudomonadati</taxon>
        <taxon>Bacteroidota</taxon>
        <taxon>Flavobacteriia</taxon>
        <taxon>Flavobacteriales</taxon>
        <taxon>Flavobacteriaceae</taxon>
        <taxon>Flavobacterium</taxon>
    </lineage>
</organism>
<evidence type="ECO:0000313" key="1">
    <source>
        <dbReference type="EMBL" id="MFC0079507.1"/>
    </source>
</evidence>
<name>A0ABV6BVP3_9FLAO</name>
<sequence length="192" mass="22223">MKETIQNIVGNQINKLSTYLDALANNGLEIKSIDIDSTYLAENFRQTQTFSKCMEFKALYESLPKNKPVLYWFSFDTEKLKNETLQHALESISRLTRKRKIAEIPKIRRESSGTLYVGKVKDKFHYRFVNHLGHSVNGETGSLQLTYWYDTLLYGNLKLNYIVLEEEMKTLIGVLEIELAKKLNPVLGSHKN</sequence>
<dbReference type="EMBL" id="JBHLYW010000022">
    <property type="protein sequence ID" value="MFC0079507.1"/>
    <property type="molecule type" value="Genomic_DNA"/>
</dbReference>
<dbReference type="Proteomes" id="UP001589734">
    <property type="component" value="Unassembled WGS sequence"/>
</dbReference>
<dbReference type="RefSeq" id="WP_379687148.1">
    <property type="nucleotide sequence ID" value="NZ_JBHLYW010000022.1"/>
</dbReference>
<gene>
    <name evidence="1" type="ORF">ACFFLS_20850</name>
</gene>
<keyword evidence="2" id="KW-1185">Reference proteome</keyword>
<comment type="caution">
    <text evidence="1">The sequence shown here is derived from an EMBL/GenBank/DDBJ whole genome shotgun (WGS) entry which is preliminary data.</text>
</comment>